<dbReference type="GO" id="GO:0005886">
    <property type="term" value="C:plasma membrane"/>
    <property type="evidence" value="ECO:0007669"/>
    <property type="project" value="UniProtKB-SubCell"/>
</dbReference>
<evidence type="ECO:0000259" key="8">
    <source>
        <dbReference type="PROSITE" id="PS50893"/>
    </source>
</evidence>
<name>A0A7Y0L0X8_9FIRM</name>
<feature type="transmembrane region" description="Helical" evidence="7">
    <location>
        <begin position="155"/>
        <end position="176"/>
    </location>
</feature>
<accession>A0A7Y0L0X8</accession>
<keyword evidence="11" id="KW-1185">Reference proteome</keyword>
<keyword evidence="2 7" id="KW-0812">Transmembrane</keyword>
<dbReference type="EMBL" id="JABBVZ010000005">
    <property type="protein sequence ID" value="NMP21263.1"/>
    <property type="molecule type" value="Genomic_DNA"/>
</dbReference>
<dbReference type="PROSITE" id="PS00211">
    <property type="entry name" value="ABC_TRANSPORTER_1"/>
    <property type="match status" value="1"/>
</dbReference>
<dbReference type="GO" id="GO:0034040">
    <property type="term" value="F:ATPase-coupled lipid transmembrane transporter activity"/>
    <property type="evidence" value="ECO:0007669"/>
    <property type="project" value="TreeGrafter"/>
</dbReference>
<evidence type="ECO:0000313" key="11">
    <source>
        <dbReference type="Proteomes" id="UP000533476"/>
    </source>
</evidence>
<evidence type="ECO:0000256" key="2">
    <source>
        <dbReference type="ARBA" id="ARBA00022692"/>
    </source>
</evidence>
<feature type="domain" description="ABC transmembrane type-1" evidence="9">
    <location>
        <begin position="17"/>
        <end position="301"/>
    </location>
</feature>
<dbReference type="SUPFAM" id="SSF90123">
    <property type="entry name" value="ABC transporter transmembrane region"/>
    <property type="match status" value="1"/>
</dbReference>
<dbReference type="RefSeq" id="WP_169096427.1">
    <property type="nucleotide sequence ID" value="NZ_JABBVZ010000005.1"/>
</dbReference>
<evidence type="ECO:0000256" key="6">
    <source>
        <dbReference type="ARBA" id="ARBA00023136"/>
    </source>
</evidence>
<comment type="subcellular location">
    <subcellularLocation>
        <location evidence="1">Cell membrane</location>
        <topology evidence="1">Multi-pass membrane protein</topology>
    </subcellularLocation>
</comment>
<evidence type="ECO:0000256" key="3">
    <source>
        <dbReference type="ARBA" id="ARBA00022741"/>
    </source>
</evidence>
<dbReference type="InterPro" id="IPR039421">
    <property type="entry name" value="Type_1_exporter"/>
</dbReference>
<dbReference type="GO" id="GO:0016887">
    <property type="term" value="F:ATP hydrolysis activity"/>
    <property type="evidence" value="ECO:0007669"/>
    <property type="project" value="InterPro"/>
</dbReference>
<dbReference type="InterPro" id="IPR017871">
    <property type="entry name" value="ABC_transporter-like_CS"/>
</dbReference>
<feature type="transmembrane region" description="Helical" evidence="7">
    <location>
        <begin position="273"/>
        <end position="296"/>
    </location>
</feature>
<proteinExistence type="predicted"/>
<reference evidence="10 11" key="1">
    <citation type="submission" date="2020-04" db="EMBL/GenBank/DDBJ databases">
        <authorList>
            <person name="Zhang R."/>
            <person name="Schippers A."/>
        </authorList>
    </citation>
    <scope>NUCLEOTIDE SEQUENCE [LARGE SCALE GENOMIC DNA]</scope>
    <source>
        <strain evidence="10 11">DSM 109850</strain>
    </source>
</reference>
<evidence type="ECO:0000256" key="4">
    <source>
        <dbReference type="ARBA" id="ARBA00022840"/>
    </source>
</evidence>
<feature type="transmembrane region" description="Helical" evidence="7">
    <location>
        <begin position="241"/>
        <end position="261"/>
    </location>
</feature>
<evidence type="ECO:0000256" key="7">
    <source>
        <dbReference type="SAM" id="Phobius"/>
    </source>
</evidence>
<organism evidence="10 11">
    <name type="scientific">Sulfobacillus harzensis</name>
    <dbReference type="NCBI Taxonomy" id="2729629"/>
    <lineage>
        <taxon>Bacteria</taxon>
        <taxon>Bacillati</taxon>
        <taxon>Bacillota</taxon>
        <taxon>Clostridia</taxon>
        <taxon>Eubacteriales</taxon>
        <taxon>Clostridiales Family XVII. Incertae Sedis</taxon>
        <taxon>Sulfobacillus</taxon>
    </lineage>
</organism>
<dbReference type="GO" id="GO:0005524">
    <property type="term" value="F:ATP binding"/>
    <property type="evidence" value="ECO:0007669"/>
    <property type="project" value="UniProtKB-KW"/>
</dbReference>
<dbReference type="InterPro" id="IPR014223">
    <property type="entry name" value="ABC_CydC/D"/>
</dbReference>
<evidence type="ECO:0000256" key="5">
    <source>
        <dbReference type="ARBA" id="ARBA00022989"/>
    </source>
</evidence>
<keyword evidence="4" id="KW-0067">ATP-binding</keyword>
<keyword evidence="3" id="KW-0547">Nucleotide-binding</keyword>
<feature type="transmembrane region" description="Helical" evidence="7">
    <location>
        <begin position="45"/>
        <end position="64"/>
    </location>
</feature>
<gene>
    <name evidence="10" type="primary">cydC</name>
    <name evidence="10" type="ORF">HIJ39_02680</name>
</gene>
<dbReference type="Proteomes" id="UP000533476">
    <property type="component" value="Unassembled WGS sequence"/>
</dbReference>
<dbReference type="Gene3D" id="3.40.50.300">
    <property type="entry name" value="P-loop containing nucleotide triphosphate hydrolases"/>
    <property type="match status" value="1"/>
</dbReference>
<feature type="transmembrane region" description="Helical" evidence="7">
    <location>
        <begin position="127"/>
        <end position="149"/>
    </location>
</feature>
<dbReference type="InterPro" id="IPR036640">
    <property type="entry name" value="ABC1_TM_sf"/>
</dbReference>
<dbReference type="SMART" id="SM00382">
    <property type="entry name" value="AAA"/>
    <property type="match status" value="1"/>
</dbReference>
<dbReference type="InterPro" id="IPR011527">
    <property type="entry name" value="ABC1_TM_dom"/>
</dbReference>
<evidence type="ECO:0000256" key="1">
    <source>
        <dbReference type="ARBA" id="ARBA00004651"/>
    </source>
</evidence>
<dbReference type="GO" id="GO:0045454">
    <property type="term" value="P:cell redox homeostasis"/>
    <property type="evidence" value="ECO:0007669"/>
    <property type="project" value="InterPro"/>
</dbReference>
<evidence type="ECO:0000259" key="9">
    <source>
        <dbReference type="PROSITE" id="PS50929"/>
    </source>
</evidence>
<comment type="caution">
    <text evidence="10">The sequence shown here is derived from an EMBL/GenBank/DDBJ whole genome shotgun (WGS) entry which is preliminary data.</text>
</comment>
<dbReference type="PANTHER" id="PTHR24221:SF653">
    <property type="entry name" value="TRANSPORT ATP-BINDING PROTEIN CYDC"/>
    <property type="match status" value="1"/>
</dbReference>
<dbReference type="InterPro" id="IPR027417">
    <property type="entry name" value="P-loop_NTPase"/>
</dbReference>
<dbReference type="NCBIfam" id="TIGR02868">
    <property type="entry name" value="CydC"/>
    <property type="match status" value="1"/>
</dbReference>
<keyword evidence="5 7" id="KW-1133">Transmembrane helix</keyword>
<dbReference type="PROSITE" id="PS50893">
    <property type="entry name" value="ABC_TRANSPORTER_2"/>
    <property type="match status" value="1"/>
</dbReference>
<dbReference type="SUPFAM" id="SSF52540">
    <property type="entry name" value="P-loop containing nucleoside triphosphate hydrolases"/>
    <property type="match status" value="1"/>
</dbReference>
<sequence length="574" mass="61664">MNGNLIQLIKSYRSLLVLAFLFGALTVGMNLGLMSTSSYLIAKAAQHPATILLLWTAIVAVRFFGTARAGFRYLDRYFAHDATLRWLRDLKTRIFAAIEPKTSDELKAYSSGDLLSRVGSDVDSLQNLLVGLYEPIIIAVVGLFMVFIIGALMNWHIALLLVLMLLIAGLVLSHAASRMARLSSRMLVDLRSALGSVLIQVLHGMTDIWALALTDKARADVGALQTQLTAAKHRLARTSGLFSGLALFTSLAGMWIVLVVAASAVTHHAMRPIVLPVFALLALASFEIVSGLPAAFQDASGLARAQSRVNTLIAPSSAASSPGRVDRLSTVPRLSFENVTVTLGTEGKPVLRHIHWTLEPGVHTALIGPNGSGKSTLMNLTAGLLSAPSEGALTLDRTDFREWDRDAWASHFGVVNQFPYVFHATLLDNVRLARPSASPEEVSQALHMAGMGSVLAALPDGLDTVLGERGASLSGGEIKRLAMARVFLKNAPIVLLDEPTEGLDPVGERELMEAVMSWARERTVLWIAHSLTNLDLVDNAVILDAGGIVGRGTVEQMMTHPIAEAILRLAPLPS</sequence>
<protein>
    <submittedName>
        <fullName evidence="10">Thiol reductant ABC exporter subunit CydC</fullName>
    </submittedName>
</protein>
<dbReference type="GO" id="GO:0140359">
    <property type="term" value="F:ABC-type transporter activity"/>
    <property type="evidence" value="ECO:0007669"/>
    <property type="project" value="InterPro"/>
</dbReference>
<dbReference type="Gene3D" id="1.20.1560.10">
    <property type="entry name" value="ABC transporter type 1, transmembrane domain"/>
    <property type="match status" value="1"/>
</dbReference>
<feature type="transmembrane region" description="Helical" evidence="7">
    <location>
        <begin position="12"/>
        <end position="33"/>
    </location>
</feature>
<dbReference type="GO" id="GO:0034775">
    <property type="term" value="P:glutathione transmembrane transport"/>
    <property type="evidence" value="ECO:0007669"/>
    <property type="project" value="InterPro"/>
</dbReference>
<dbReference type="Pfam" id="PF00664">
    <property type="entry name" value="ABC_membrane"/>
    <property type="match status" value="1"/>
</dbReference>
<dbReference type="PANTHER" id="PTHR24221">
    <property type="entry name" value="ATP-BINDING CASSETTE SUB-FAMILY B"/>
    <property type="match status" value="1"/>
</dbReference>
<dbReference type="InterPro" id="IPR003593">
    <property type="entry name" value="AAA+_ATPase"/>
</dbReference>
<dbReference type="AlphaFoldDB" id="A0A7Y0L0X8"/>
<keyword evidence="6 7" id="KW-0472">Membrane</keyword>
<dbReference type="PROSITE" id="PS50929">
    <property type="entry name" value="ABC_TM1F"/>
    <property type="match status" value="1"/>
</dbReference>
<evidence type="ECO:0000313" key="10">
    <source>
        <dbReference type="EMBL" id="NMP21263.1"/>
    </source>
</evidence>
<dbReference type="InterPro" id="IPR003439">
    <property type="entry name" value="ABC_transporter-like_ATP-bd"/>
</dbReference>
<feature type="domain" description="ABC transporter" evidence="8">
    <location>
        <begin position="334"/>
        <end position="570"/>
    </location>
</feature>
<dbReference type="Pfam" id="PF00005">
    <property type="entry name" value="ABC_tran"/>
    <property type="match status" value="1"/>
</dbReference>